<reference evidence="7" key="1">
    <citation type="submission" date="2023-06" db="EMBL/GenBank/DDBJ databases">
        <title>Genome-scale phylogeny and comparative genomics of the fungal order Sordariales.</title>
        <authorList>
            <consortium name="Lawrence Berkeley National Laboratory"/>
            <person name="Hensen N."/>
            <person name="Bonometti L."/>
            <person name="Westerberg I."/>
            <person name="Brannstrom I.O."/>
            <person name="Guillou S."/>
            <person name="Cros-Aarteil S."/>
            <person name="Calhoun S."/>
            <person name="Haridas S."/>
            <person name="Kuo A."/>
            <person name="Mondo S."/>
            <person name="Pangilinan J."/>
            <person name="Riley R."/>
            <person name="Labutti K."/>
            <person name="Andreopoulos B."/>
            <person name="Lipzen A."/>
            <person name="Chen C."/>
            <person name="Yanf M."/>
            <person name="Daum C."/>
            <person name="Ng V."/>
            <person name="Clum A."/>
            <person name="Steindorff A."/>
            <person name="Ohm R."/>
            <person name="Martin F."/>
            <person name="Silar P."/>
            <person name="Natvig D."/>
            <person name="Lalanne C."/>
            <person name="Gautier V."/>
            <person name="Ament-Velasquez S.L."/>
            <person name="Kruys A."/>
            <person name="Hutchinson M.I."/>
            <person name="Powell A.J."/>
            <person name="Barry K."/>
            <person name="Miller A.N."/>
            <person name="Grigoriev I.V."/>
            <person name="Debuchy R."/>
            <person name="Gladieux P."/>
            <person name="Thoren M.H."/>
            <person name="Johannesson H."/>
        </authorList>
    </citation>
    <scope>NUCLEOTIDE SEQUENCE</scope>
    <source>
        <strain evidence="7">SMH4607-1</strain>
    </source>
</reference>
<dbReference type="GO" id="GO:0046486">
    <property type="term" value="P:glycerolipid metabolic process"/>
    <property type="evidence" value="ECO:0007669"/>
    <property type="project" value="UniProtKB-ARBA"/>
</dbReference>
<dbReference type="EMBL" id="JAUKUA010000002">
    <property type="protein sequence ID" value="KAK0725501.1"/>
    <property type="molecule type" value="Genomic_DNA"/>
</dbReference>
<dbReference type="Pfam" id="PF01734">
    <property type="entry name" value="Patatin"/>
    <property type="match status" value="1"/>
</dbReference>
<dbReference type="PANTHER" id="PTHR24185:SF1">
    <property type="entry name" value="CALCIUM-INDEPENDENT PHOSPHOLIPASE A2-GAMMA"/>
    <property type="match status" value="1"/>
</dbReference>
<name>A0AA40B0P1_9PEZI</name>
<dbReference type="CDD" id="cd07216">
    <property type="entry name" value="Pat17_PNPLA8_PNPLA9_like3"/>
    <property type="match status" value="1"/>
</dbReference>
<organism evidence="7 8">
    <name type="scientific">Lasiosphaeris hirsuta</name>
    <dbReference type="NCBI Taxonomy" id="260670"/>
    <lineage>
        <taxon>Eukaryota</taxon>
        <taxon>Fungi</taxon>
        <taxon>Dikarya</taxon>
        <taxon>Ascomycota</taxon>
        <taxon>Pezizomycotina</taxon>
        <taxon>Sordariomycetes</taxon>
        <taxon>Sordariomycetidae</taxon>
        <taxon>Sordariales</taxon>
        <taxon>Lasiosphaeriaceae</taxon>
        <taxon>Lasiosphaeris</taxon>
    </lineage>
</organism>
<dbReference type="AlphaFoldDB" id="A0AA40B0P1"/>
<keyword evidence="2 4" id="KW-0442">Lipid degradation</keyword>
<evidence type="ECO:0000256" key="4">
    <source>
        <dbReference type="PROSITE-ProRule" id="PRU01161"/>
    </source>
</evidence>
<dbReference type="GO" id="GO:0016020">
    <property type="term" value="C:membrane"/>
    <property type="evidence" value="ECO:0007669"/>
    <property type="project" value="TreeGrafter"/>
</dbReference>
<dbReference type="InterPro" id="IPR016035">
    <property type="entry name" value="Acyl_Trfase/lysoPLipase"/>
</dbReference>
<dbReference type="GO" id="GO:0047499">
    <property type="term" value="F:calcium-independent phospholipase A2 activity"/>
    <property type="evidence" value="ECO:0007669"/>
    <property type="project" value="TreeGrafter"/>
</dbReference>
<evidence type="ECO:0000313" key="7">
    <source>
        <dbReference type="EMBL" id="KAK0725501.1"/>
    </source>
</evidence>
<feature type="short sequence motif" description="GXSXG" evidence="4">
    <location>
        <begin position="113"/>
        <end position="117"/>
    </location>
</feature>
<feature type="active site" description="Proton acceptor" evidence="4">
    <location>
        <position position="256"/>
    </location>
</feature>
<protein>
    <submittedName>
        <fullName evidence="7">Acyl transferase/acyl hydrolase/lysophospholipase</fullName>
    </submittedName>
</protein>
<evidence type="ECO:0000256" key="1">
    <source>
        <dbReference type="ARBA" id="ARBA00022801"/>
    </source>
</evidence>
<evidence type="ECO:0000256" key="2">
    <source>
        <dbReference type="ARBA" id="ARBA00022963"/>
    </source>
</evidence>
<keyword evidence="7" id="KW-0808">Transferase</keyword>
<evidence type="ECO:0000259" key="6">
    <source>
        <dbReference type="PROSITE" id="PS51635"/>
    </source>
</evidence>
<dbReference type="PROSITE" id="PS51635">
    <property type="entry name" value="PNPLA"/>
    <property type="match status" value="1"/>
</dbReference>
<dbReference type="Gene3D" id="3.40.1090.10">
    <property type="entry name" value="Cytosolic phospholipase A2 catalytic domain"/>
    <property type="match status" value="1"/>
</dbReference>
<sequence>MADRFNNTWEPSQARPQRVGTGGSSTLGQPDRIYQRVTSGFEEHLGQAPPSRVGTNSSLDSGDLCILSLDGGGVRGLSSLLILENIMKRVNAAREARGDRALKPCDMFDLIGGTSTGGLIAIMLGRLEMDVKECIDAYKALMKKVFGDRKNLSKVSIDGEIRERYDVKKLEQAIVSVLQSRGIPKDEKFDNGVSRPCRTLVVARRVESKAEVAIQDFTLAGAMNYDQMTIVEAALATSAASTFFPPVTVGQRQYVDGALGSNNPVDIIWGIAQDIWAPDGGVKQRLGCLLSIGTGKPEFTAIETKAWKFLTKTLKSIATETEETARAFERSNRDLMSRQRPRKYFRWNVEEGLSKVGLDESDKQNIIEVATIEYLTHSIDRSSLLSECAECLKASTDCKS</sequence>
<dbReference type="GO" id="GO:0016740">
    <property type="term" value="F:transferase activity"/>
    <property type="evidence" value="ECO:0007669"/>
    <property type="project" value="UniProtKB-KW"/>
</dbReference>
<dbReference type="Proteomes" id="UP001172102">
    <property type="component" value="Unassembled WGS sequence"/>
</dbReference>
<feature type="short sequence motif" description="GXGXXG" evidence="4">
    <location>
        <begin position="71"/>
        <end position="76"/>
    </location>
</feature>
<proteinExistence type="predicted"/>
<accession>A0AA40B0P1</accession>
<evidence type="ECO:0000256" key="3">
    <source>
        <dbReference type="ARBA" id="ARBA00023098"/>
    </source>
</evidence>
<dbReference type="GO" id="GO:0016042">
    <property type="term" value="P:lipid catabolic process"/>
    <property type="evidence" value="ECO:0007669"/>
    <property type="project" value="UniProtKB-UniRule"/>
</dbReference>
<dbReference type="InterPro" id="IPR002641">
    <property type="entry name" value="PNPLA_dom"/>
</dbReference>
<comment type="caution">
    <text evidence="7">The sequence shown here is derived from an EMBL/GenBank/DDBJ whole genome shotgun (WGS) entry which is preliminary data.</text>
</comment>
<evidence type="ECO:0000313" key="8">
    <source>
        <dbReference type="Proteomes" id="UP001172102"/>
    </source>
</evidence>
<keyword evidence="1 4" id="KW-0378">Hydrolase</keyword>
<keyword evidence="8" id="KW-1185">Reference proteome</keyword>
<feature type="compositionally biased region" description="Polar residues" evidence="5">
    <location>
        <begin position="1"/>
        <end position="15"/>
    </location>
</feature>
<feature type="region of interest" description="Disordered" evidence="5">
    <location>
        <begin position="1"/>
        <end position="30"/>
    </location>
</feature>
<feature type="short sequence motif" description="DGA/G" evidence="4">
    <location>
        <begin position="256"/>
        <end position="258"/>
    </location>
</feature>
<gene>
    <name evidence="7" type="ORF">B0H67DRAFT_481001</name>
</gene>
<evidence type="ECO:0000256" key="5">
    <source>
        <dbReference type="SAM" id="MobiDB-lite"/>
    </source>
</evidence>
<feature type="domain" description="PNPLA" evidence="6">
    <location>
        <begin position="67"/>
        <end position="269"/>
    </location>
</feature>
<dbReference type="PANTHER" id="PTHR24185">
    <property type="entry name" value="CALCIUM-INDEPENDENT PHOSPHOLIPASE A2-GAMMA"/>
    <property type="match status" value="1"/>
</dbReference>
<feature type="active site" description="Nucleophile" evidence="4">
    <location>
        <position position="115"/>
    </location>
</feature>
<dbReference type="GO" id="GO:0019369">
    <property type="term" value="P:arachidonate metabolic process"/>
    <property type="evidence" value="ECO:0007669"/>
    <property type="project" value="TreeGrafter"/>
</dbReference>
<keyword evidence="3 4" id="KW-0443">Lipid metabolism</keyword>
<dbReference type="SUPFAM" id="SSF52151">
    <property type="entry name" value="FabD/lysophospholipase-like"/>
    <property type="match status" value="1"/>
</dbReference>